<organism evidence="1 2">
    <name type="scientific">Acetobacterium wieringae</name>
    <dbReference type="NCBI Taxonomy" id="52694"/>
    <lineage>
        <taxon>Bacteria</taxon>
        <taxon>Bacillati</taxon>
        <taxon>Bacillota</taxon>
        <taxon>Clostridia</taxon>
        <taxon>Eubacteriales</taxon>
        <taxon>Eubacteriaceae</taxon>
        <taxon>Acetobacterium</taxon>
    </lineage>
</organism>
<sequence length="45" mass="5040">MATLEEKIIEELKLALEYQEPTGDYAQWLMGVSLPGDTGTFLLSH</sequence>
<gene>
    <name evidence="1" type="ORF">ACWI_07710</name>
</gene>
<evidence type="ECO:0000313" key="2">
    <source>
        <dbReference type="Proteomes" id="UP000176244"/>
    </source>
</evidence>
<dbReference type="AlphaFoldDB" id="A0A1F2PLW4"/>
<proteinExistence type="predicted"/>
<evidence type="ECO:0000313" key="1">
    <source>
        <dbReference type="EMBL" id="OFV71721.1"/>
    </source>
</evidence>
<dbReference type="RefSeq" id="WP_175440892.1">
    <property type="nucleotide sequence ID" value="NZ_LKEU01000016.1"/>
</dbReference>
<dbReference type="EMBL" id="LKEU01000016">
    <property type="protein sequence ID" value="OFV71721.1"/>
    <property type="molecule type" value="Genomic_DNA"/>
</dbReference>
<comment type="caution">
    <text evidence="1">The sequence shown here is derived from an EMBL/GenBank/DDBJ whole genome shotgun (WGS) entry which is preliminary data.</text>
</comment>
<name>A0A1F2PLW4_9FIRM</name>
<accession>A0A1F2PLW4</accession>
<reference evidence="1 2" key="1">
    <citation type="submission" date="2015-09" db="EMBL/GenBank/DDBJ databases">
        <title>Genome sequence of Acetobacterium wieringae DSM 1911.</title>
        <authorList>
            <person name="Poehlein A."/>
            <person name="Bengelsdorf F.R."/>
            <person name="Schiel-Bengelsdorf B."/>
            <person name="Duerre P."/>
            <person name="Daniel R."/>
        </authorList>
    </citation>
    <scope>NUCLEOTIDE SEQUENCE [LARGE SCALE GENOMIC DNA]</scope>
    <source>
        <strain evidence="1 2">DSM 1911</strain>
    </source>
</reference>
<dbReference type="Proteomes" id="UP000176244">
    <property type="component" value="Unassembled WGS sequence"/>
</dbReference>
<protein>
    <submittedName>
        <fullName evidence="1">Uncharacterized protein</fullName>
    </submittedName>
</protein>